<gene>
    <name evidence="3" type="ORF">A9299_10240</name>
    <name evidence="2" type="ORF">NP7_13010</name>
</gene>
<reference evidence="5" key="2">
    <citation type="submission" date="2017-11" db="EMBL/GenBank/DDBJ databases">
        <title>Complete genome sequence of Moraxella osloensis NP7 isolated from human skin.</title>
        <authorList>
            <person name="Lee K."/>
            <person name="Lim J.Y."/>
            <person name="Hwang I."/>
        </authorList>
    </citation>
    <scope>NUCLEOTIDE SEQUENCE [LARGE SCALE GENOMIC DNA]</scope>
    <source>
        <strain evidence="5">NP7</strain>
    </source>
</reference>
<dbReference type="RefSeq" id="WP_065252203.1">
    <property type="nucleotide sequence ID" value="NZ_CBCRZU010000017.1"/>
</dbReference>
<protein>
    <submittedName>
        <fullName evidence="2">Uncharacterized protein</fullName>
    </submittedName>
</protein>
<dbReference type="STRING" id="34062.AXE82_05870"/>
<evidence type="ECO:0000313" key="3">
    <source>
        <dbReference type="EMBL" id="OBX64103.1"/>
    </source>
</evidence>
<evidence type="ECO:0000313" key="2">
    <source>
        <dbReference type="EMBL" id="ATW71238.1"/>
    </source>
</evidence>
<dbReference type="KEGG" id="mos:AXE82_05870"/>
<evidence type="ECO:0000256" key="1">
    <source>
        <dbReference type="SAM" id="MobiDB-lite"/>
    </source>
</evidence>
<dbReference type="GeneID" id="35778602"/>
<dbReference type="EMBL" id="LZMT01000020">
    <property type="protein sequence ID" value="OBX64103.1"/>
    <property type="molecule type" value="Genomic_DNA"/>
</dbReference>
<reference evidence="2" key="3">
    <citation type="journal article" date="2018" name="Genome Announc.">
        <title>Complete Genome Sequences of Three Moraxella osloensis Strains Isolated from Human Skin.</title>
        <authorList>
            <person name="Lim J.Y."/>
            <person name="Hwang I."/>
            <person name="Ganzorig M."/>
            <person name="Huang S.L."/>
            <person name="Cho G.S."/>
            <person name="Franz C.M.A.P."/>
            <person name="Lee K."/>
        </authorList>
    </citation>
    <scope>NUCLEOTIDE SEQUENCE</scope>
    <source>
        <strain evidence="2">NP7</strain>
    </source>
</reference>
<evidence type="ECO:0000313" key="4">
    <source>
        <dbReference type="Proteomes" id="UP000092509"/>
    </source>
</evidence>
<reference evidence="3 4" key="1">
    <citation type="submission" date="2016-06" db="EMBL/GenBank/DDBJ databases">
        <title>Draft genome of Moraxella osloensis CCUG 67237.</title>
        <authorList>
            <person name="Salva-Serra F."/>
            <person name="Engstrom-Jakobsson H."/>
            <person name="Thorell K."/>
            <person name="Gonzales-Siles L."/>
            <person name="Karlsson R."/>
            <person name="Boulund F."/>
            <person name="Engstrand L."/>
            <person name="Kristiansson E."/>
            <person name="Moore E."/>
        </authorList>
    </citation>
    <scope>NUCLEOTIDE SEQUENCE [LARGE SCALE GENOMIC DNA]</scope>
    <source>
        <strain evidence="3 4">CCUG 67237</strain>
    </source>
</reference>
<sequence length="108" mass="11759">MYLLAVITTFNTSNLNFLTTKTRREDTMQFPNGVNKSNLIKLGVLGAAYYMLKGRNKTQPTIENKAGSKANNPVPADNDNDAADSTATKPTVFTMGKELAAKVLGKKF</sequence>
<dbReference type="EMBL" id="CP024443">
    <property type="protein sequence ID" value="ATW71238.1"/>
    <property type="molecule type" value="Genomic_DNA"/>
</dbReference>
<reference evidence="2" key="4">
    <citation type="journal article" date="2018" name="Misainmurhag Hoiji">
        <title>Complete genome sequence of multidrug-resistant Moraxella osloensis NP7 with multiple plasmids isolated from human skin.</title>
        <authorList>
            <person name="Ganzorig M."/>
            <person name="Lim J.Y."/>
            <person name="Hwang I."/>
            <person name="Lee K."/>
        </authorList>
    </citation>
    <scope>NUCLEOTIDE SEQUENCE</scope>
    <source>
        <strain evidence="2">NP7</strain>
    </source>
</reference>
<accession>A0A120KQZ0</accession>
<organism evidence="2 5">
    <name type="scientific">Faucicola osloensis</name>
    <name type="common">Moraxella osloensis</name>
    <dbReference type="NCBI Taxonomy" id="34062"/>
    <lineage>
        <taxon>Bacteria</taxon>
        <taxon>Pseudomonadati</taxon>
        <taxon>Pseudomonadota</taxon>
        <taxon>Gammaproteobacteria</taxon>
        <taxon>Moraxellales</taxon>
        <taxon>Moraxellaceae</taxon>
        <taxon>Faucicola</taxon>
    </lineage>
</organism>
<proteinExistence type="predicted"/>
<feature type="region of interest" description="Disordered" evidence="1">
    <location>
        <begin position="60"/>
        <end position="89"/>
    </location>
</feature>
<evidence type="ECO:0000313" key="5">
    <source>
        <dbReference type="Proteomes" id="UP000229340"/>
    </source>
</evidence>
<dbReference type="Proteomes" id="UP000229340">
    <property type="component" value="Chromosome"/>
</dbReference>
<dbReference type="AlphaFoldDB" id="A0A120KQZ0"/>
<name>A0A120KQZ0_FAUOS</name>